<proteinExistence type="predicted"/>
<reference evidence="2 3" key="1">
    <citation type="submission" date="2021-02" db="EMBL/GenBank/DDBJ databases">
        <title>Bacillus sp. RD4P76, an endophyte from a halophyte.</title>
        <authorList>
            <person name="Sun J.-Q."/>
        </authorList>
    </citation>
    <scope>NUCLEOTIDE SEQUENCE [LARGE SCALE GENOMIC DNA]</scope>
    <source>
        <strain evidence="2 3">RD4P76</strain>
    </source>
</reference>
<dbReference type="NCBIfam" id="TIGR02878">
    <property type="entry name" value="spore_ypjB"/>
    <property type="match status" value="1"/>
</dbReference>
<accession>A0ABS2DQ08</accession>
<dbReference type="Pfam" id="PF09577">
    <property type="entry name" value="Spore_YpjB"/>
    <property type="match status" value="1"/>
</dbReference>
<keyword evidence="1" id="KW-0472">Membrane</keyword>
<feature type="transmembrane region" description="Helical" evidence="1">
    <location>
        <begin position="231"/>
        <end position="251"/>
    </location>
</feature>
<dbReference type="RefSeq" id="WP_204205323.1">
    <property type="nucleotide sequence ID" value="NZ_JAFELM010000045.1"/>
</dbReference>
<evidence type="ECO:0000256" key="1">
    <source>
        <dbReference type="SAM" id="Phobius"/>
    </source>
</evidence>
<keyword evidence="1" id="KW-1133">Transmembrane helix</keyword>
<dbReference type="EMBL" id="JAFELM010000045">
    <property type="protein sequence ID" value="MBM6619843.1"/>
    <property type="molecule type" value="Genomic_DNA"/>
</dbReference>
<comment type="caution">
    <text evidence="2">The sequence shown here is derived from an EMBL/GenBank/DDBJ whole genome shotgun (WGS) entry which is preliminary data.</text>
</comment>
<gene>
    <name evidence="2" type="primary">ypjB</name>
    <name evidence="2" type="ORF">JR050_19455</name>
</gene>
<name>A0ABS2DQ08_9BACI</name>
<protein>
    <submittedName>
        <fullName evidence="2">Sporulation protein YpjB</fullName>
    </submittedName>
</protein>
<evidence type="ECO:0000313" key="3">
    <source>
        <dbReference type="Proteomes" id="UP001518925"/>
    </source>
</evidence>
<dbReference type="InterPro" id="IPR014231">
    <property type="entry name" value="Spore_YpjB"/>
</dbReference>
<keyword evidence="3" id="KW-1185">Reference proteome</keyword>
<sequence>MSRIRWIIVLTIVLLCVKPLFGYSDHTSQHTDNWKKLDSISDQALQLVKHQKYEEAKKLLSYFSDKFSNEIIQEKSFSMDEIRLITTTYEDAKLALTSTSASHEERVQAVTKFRLVVDAVNSEYQPLWAEMEYSVMTTFQSMKESVKIQDNEAFQIRLNQFITKYEVIHPSILLDLEVTQSEKIDSFVTFLDEYRDEFLKNDSRMEHMETMEEELIKMFKQMKEDDADPSLIWVMISTGSIIVLTLSYVGWRKYKGDKEKQAAKRRLND</sequence>
<keyword evidence="1" id="KW-0812">Transmembrane</keyword>
<dbReference type="Proteomes" id="UP001518925">
    <property type="component" value="Unassembled WGS sequence"/>
</dbReference>
<organism evidence="2 3">
    <name type="scientific">Bacillus suaedaesalsae</name>
    <dbReference type="NCBI Taxonomy" id="2810349"/>
    <lineage>
        <taxon>Bacteria</taxon>
        <taxon>Bacillati</taxon>
        <taxon>Bacillota</taxon>
        <taxon>Bacilli</taxon>
        <taxon>Bacillales</taxon>
        <taxon>Bacillaceae</taxon>
        <taxon>Bacillus</taxon>
    </lineage>
</organism>
<evidence type="ECO:0000313" key="2">
    <source>
        <dbReference type="EMBL" id="MBM6619843.1"/>
    </source>
</evidence>